<accession>A0ABW4T9L6</accession>
<name>A0ABW4T9L6_9ACTN</name>
<dbReference type="Proteomes" id="UP001597368">
    <property type="component" value="Unassembled WGS sequence"/>
</dbReference>
<sequence>MRQPTAAAGRMAVDLLPAAVNAGEAGTPTLARLETTLAVRESTGAAASRR</sequence>
<evidence type="ECO:0000313" key="1">
    <source>
        <dbReference type="EMBL" id="MFD1938431.1"/>
    </source>
</evidence>
<proteinExistence type="predicted"/>
<keyword evidence="2" id="KW-1185">Reference proteome</keyword>
<comment type="caution">
    <text evidence="1">The sequence shown here is derived from an EMBL/GenBank/DDBJ whole genome shotgun (WGS) entry which is preliminary data.</text>
</comment>
<reference evidence="2" key="1">
    <citation type="journal article" date="2019" name="Int. J. Syst. Evol. Microbiol.">
        <title>The Global Catalogue of Microorganisms (GCM) 10K type strain sequencing project: providing services to taxonomists for standard genome sequencing and annotation.</title>
        <authorList>
            <consortium name="The Broad Institute Genomics Platform"/>
            <consortium name="The Broad Institute Genome Sequencing Center for Infectious Disease"/>
            <person name="Wu L."/>
            <person name="Ma J."/>
        </authorList>
    </citation>
    <scope>NUCLEOTIDE SEQUENCE [LARGE SCALE GENOMIC DNA]</scope>
    <source>
        <strain evidence="2">ICMP 6774ER</strain>
    </source>
</reference>
<protein>
    <recommendedName>
        <fullName evidence="3">LacI family transcriptional regulator</fullName>
    </recommendedName>
</protein>
<organism evidence="1 2">
    <name type="scientific">Nonomuraea mangrovi</name>
    <dbReference type="NCBI Taxonomy" id="2316207"/>
    <lineage>
        <taxon>Bacteria</taxon>
        <taxon>Bacillati</taxon>
        <taxon>Actinomycetota</taxon>
        <taxon>Actinomycetes</taxon>
        <taxon>Streptosporangiales</taxon>
        <taxon>Streptosporangiaceae</taxon>
        <taxon>Nonomuraea</taxon>
    </lineage>
</organism>
<dbReference type="EMBL" id="JBHUFV010000068">
    <property type="protein sequence ID" value="MFD1938431.1"/>
    <property type="molecule type" value="Genomic_DNA"/>
</dbReference>
<dbReference type="RefSeq" id="WP_379580436.1">
    <property type="nucleotide sequence ID" value="NZ_JBHUFV010000068.1"/>
</dbReference>
<evidence type="ECO:0000313" key="2">
    <source>
        <dbReference type="Proteomes" id="UP001597368"/>
    </source>
</evidence>
<gene>
    <name evidence="1" type="ORF">ACFSKW_43855</name>
</gene>
<evidence type="ECO:0008006" key="3">
    <source>
        <dbReference type="Google" id="ProtNLM"/>
    </source>
</evidence>